<evidence type="ECO:0000256" key="2">
    <source>
        <dbReference type="ARBA" id="ARBA00013850"/>
    </source>
</evidence>
<sequence>MGSLRKKGHDLELKGRKDFDPEDDSFRRLDEDDSEAEEDVNDDIGREHYEAVGKSVLREPAQPPTLDAKYGGVAVSRKALDEEDEDDPFAPLDESEEDDPFAARDEDADALNEVDDIPDNVDLEAEIDENSEIDSDEAFGESDQERFKDFKFRASKKNRIEAQSEDEISDEELEDNDTNDSEEVATDNTDLDMDDEDDEEEEEEEDDDSASSTGSPSKTARNADREELKKAAFSTAGLASALSAGANADVQKGKAVKQQRQTFDRLLDSRIKLQKGITAMNEITEITLTDDEIKEAAQQAEAAALALWSTIDAIRRTILSSSKPDSESDHSSRKRPFTATRSTSTEELWQQNSSFDADVHSVRRTTLDKWHAKTQPVIDTAPRSKLLGSSHSRSRLTDVLDTYLATESTKLSTASVPSPGTFDDGPFYQALLRDLIASRSANSTATTEPFLPTKLHVSGSKGKKVDTKASKGRKVRYTVHEKLENFMAPEDRSTWEDAARREFFASLFGNAGALDENTEEAEQGEDADGEAEVEALRLFRS</sequence>
<evidence type="ECO:0000313" key="7">
    <source>
        <dbReference type="Proteomes" id="UP001203852"/>
    </source>
</evidence>
<evidence type="ECO:0000256" key="3">
    <source>
        <dbReference type="SAM" id="MobiDB-lite"/>
    </source>
</evidence>
<dbReference type="Pfam" id="PF13339">
    <property type="entry name" value="AATF-Che1"/>
    <property type="match status" value="1"/>
</dbReference>
<dbReference type="EMBL" id="MU404362">
    <property type="protein sequence ID" value="KAI1608864.1"/>
    <property type="molecule type" value="Genomic_DNA"/>
</dbReference>
<dbReference type="Pfam" id="PF08164">
    <property type="entry name" value="TRAUB"/>
    <property type="match status" value="1"/>
</dbReference>
<comment type="similarity">
    <text evidence="1">Belongs to the AATF family.</text>
</comment>
<dbReference type="Proteomes" id="UP001203852">
    <property type="component" value="Unassembled WGS sequence"/>
</dbReference>
<dbReference type="PANTHER" id="PTHR15565:SF0">
    <property type="entry name" value="PROTEIN AATF"/>
    <property type="match status" value="1"/>
</dbReference>
<feature type="compositionally biased region" description="Acidic residues" evidence="3">
    <location>
        <begin position="81"/>
        <end position="142"/>
    </location>
</feature>
<dbReference type="AlphaFoldDB" id="A0AAN6DLW1"/>
<dbReference type="InterPro" id="IPR039223">
    <property type="entry name" value="AATF/Bfr2"/>
</dbReference>
<keyword evidence="7" id="KW-1185">Reference proteome</keyword>
<evidence type="ECO:0000313" key="6">
    <source>
        <dbReference type="EMBL" id="KAI1608864.1"/>
    </source>
</evidence>
<evidence type="ECO:0000259" key="5">
    <source>
        <dbReference type="Pfam" id="PF13339"/>
    </source>
</evidence>
<proteinExistence type="inferred from homology"/>
<feature type="compositionally biased region" description="Polar residues" evidence="3">
    <location>
        <begin position="339"/>
        <end position="350"/>
    </location>
</feature>
<feature type="compositionally biased region" description="Acidic residues" evidence="3">
    <location>
        <begin position="31"/>
        <end position="42"/>
    </location>
</feature>
<feature type="compositionally biased region" description="Acidic residues" evidence="3">
    <location>
        <begin position="163"/>
        <end position="209"/>
    </location>
</feature>
<dbReference type="InterPro" id="IPR012617">
    <property type="entry name" value="AATF_C"/>
</dbReference>
<dbReference type="GO" id="GO:0005730">
    <property type="term" value="C:nucleolus"/>
    <property type="evidence" value="ECO:0007669"/>
    <property type="project" value="TreeGrafter"/>
</dbReference>
<feature type="domain" description="AATF leucine zipper-containing" evidence="5">
    <location>
        <begin position="249"/>
        <end position="373"/>
    </location>
</feature>
<feature type="compositionally biased region" description="Basic and acidic residues" evidence="3">
    <location>
        <begin position="9"/>
        <end position="30"/>
    </location>
</feature>
<organism evidence="6 7">
    <name type="scientific">Exophiala viscosa</name>
    <dbReference type="NCBI Taxonomy" id="2486360"/>
    <lineage>
        <taxon>Eukaryota</taxon>
        <taxon>Fungi</taxon>
        <taxon>Dikarya</taxon>
        <taxon>Ascomycota</taxon>
        <taxon>Pezizomycotina</taxon>
        <taxon>Eurotiomycetes</taxon>
        <taxon>Chaetothyriomycetidae</taxon>
        <taxon>Chaetothyriales</taxon>
        <taxon>Herpotrichiellaceae</taxon>
        <taxon>Exophiala</taxon>
    </lineage>
</organism>
<feature type="region of interest" description="Disordered" evidence="3">
    <location>
        <begin position="321"/>
        <end position="350"/>
    </location>
</feature>
<feature type="domain" description="Apoptosis-antagonizing transcription factor C-terminal" evidence="4">
    <location>
        <begin position="428"/>
        <end position="508"/>
    </location>
</feature>
<dbReference type="PANTHER" id="PTHR15565">
    <property type="entry name" value="AATF PROTEIN APOPTOSIS ANTAGONIZING TRANSCRIPTION FACTOR"/>
    <property type="match status" value="1"/>
</dbReference>
<feature type="compositionally biased region" description="Basic and acidic residues" evidence="3">
    <location>
        <begin position="143"/>
        <end position="162"/>
    </location>
</feature>
<feature type="region of interest" description="Disordered" evidence="3">
    <location>
        <begin position="1"/>
        <end position="226"/>
    </location>
</feature>
<dbReference type="InterPro" id="IPR025160">
    <property type="entry name" value="AATF"/>
</dbReference>
<name>A0AAN6DLW1_9EURO</name>
<dbReference type="GO" id="GO:0000462">
    <property type="term" value="P:maturation of SSU-rRNA from tricistronic rRNA transcript (SSU-rRNA, 5.8S rRNA, LSU-rRNA)"/>
    <property type="evidence" value="ECO:0007669"/>
    <property type="project" value="TreeGrafter"/>
</dbReference>
<accession>A0AAN6DLW1</accession>
<evidence type="ECO:0000259" key="4">
    <source>
        <dbReference type="Pfam" id="PF08164"/>
    </source>
</evidence>
<protein>
    <recommendedName>
        <fullName evidence="2">Protein BFR2</fullName>
    </recommendedName>
</protein>
<evidence type="ECO:0000256" key="1">
    <source>
        <dbReference type="ARBA" id="ARBA00008966"/>
    </source>
</evidence>
<feature type="compositionally biased region" description="Polar residues" evidence="3">
    <location>
        <begin position="210"/>
        <end position="220"/>
    </location>
</feature>
<comment type="caution">
    <text evidence="6">The sequence shown here is derived from an EMBL/GenBank/DDBJ whole genome shotgun (WGS) entry which is preliminary data.</text>
</comment>
<reference evidence="6" key="1">
    <citation type="journal article" date="2022" name="bioRxiv">
        <title>Deciphering the potential niche of two novel black yeast fungi from a biological soil crust based on their genomes, phenotypes, and melanin regulation.</title>
        <authorList>
            <consortium name="DOE Joint Genome Institute"/>
            <person name="Carr E.C."/>
            <person name="Barton Q."/>
            <person name="Grambo S."/>
            <person name="Sullivan M."/>
            <person name="Renfro C.M."/>
            <person name="Kuo A."/>
            <person name="Pangilinan J."/>
            <person name="Lipzen A."/>
            <person name="Keymanesh K."/>
            <person name="Savage E."/>
            <person name="Barry K."/>
            <person name="Grigoriev I.V."/>
            <person name="Riekhof W.R."/>
            <person name="Harris S.S."/>
        </authorList>
    </citation>
    <scope>NUCLEOTIDE SEQUENCE</scope>
    <source>
        <strain evidence="6">JF 03-4F</strain>
    </source>
</reference>
<gene>
    <name evidence="6" type="ORF">EDD36DRAFT_95665</name>
</gene>